<gene>
    <name evidence="2" type="ORF">SAMN05660197_1270</name>
</gene>
<keyword evidence="1" id="KW-1133">Transmembrane helix</keyword>
<dbReference type="OrthoDB" id="5329702at2"/>
<proteinExistence type="predicted"/>
<name>A0A1W1WTD2_9BACT</name>
<feature type="transmembrane region" description="Helical" evidence="1">
    <location>
        <begin position="44"/>
        <end position="62"/>
    </location>
</feature>
<dbReference type="InterPro" id="IPR032820">
    <property type="entry name" value="ATPase_put"/>
</dbReference>
<keyword evidence="1" id="KW-0472">Membrane</keyword>
<keyword evidence="1" id="KW-0812">Transmembrane</keyword>
<feature type="transmembrane region" description="Helical" evidence="1">
    <location>
        <begin position="12"/>
        <end position="32"/>
    </location>
</feature>
<evidence type="ECO:0000313" key="2">
    <source>
        <dbReference type="EMBL" id="SMC09462.1"/>
    </source>
</evidence>
<dbReference type="Proteomes" id="UP000192602">
    <property type="component" value="Unassembled WGS sequence"/>
</dbReference>
<dbReference type="Pfam" id="PF09527">
    <property type="entry name" value="ATPase_gene1"/>
    <property type="match status" value="1"/>
</dbReference>
<sequence length="98" mass="11452">MKQPKYRKIIEGAEALSLGISIVVAILIGVGLGLWMQSLFHQRWLLWLGVFWGVAAAILNIYKAYKKQKSELDELAKDPRYKNYYDKDEDEDLKEYEK</sequence>
<organism evidence="2 3">
    <name type="scientific">Nitratiruptor tergarcus DSM 16512</name>
    <dbReference type="NCBI Taxonomy" id="1069081"/>
    <lineage>
        <taxon>Bacteria</taxon>
        <taxon>Pseudomonadati</taxon>
        <taxon>Campylobacterota</taxon>
        <taxon>Epsilonproteobacteria</taxon>
        <taxon>Nautiliales</taxon>
        <taxon>Nitratiruptoraceae</taxon>
        <taxon>Nitratiruptor</taxon>
    </lineage>
</organism>
<accession>A0A1W1WTD2</accession>
<evidence type="ECO:0000256" key="1">
    <source>
        <dbReference type="SAM" id="Phobius"/>
    </source>
</evidence>
<reference evidence="3" key="1">
    <citation type="submission" date="2017-04" db="EMBL/GenBank/DDBJ databases">
        <authorList>
            <person name="Varghese N."/>
            <person name="Submissions S."/>
        </authorList>
    </citation>
    <scope>NUCLEOTIDE SEQUENCE [LARGE SCALE GENOMIC DNA]</scope>
    <source>
        <strain evidence="3">DSM 16512</strain>
    </source>
</reference>
<dbReference type="RefSeq" id="WP_084275688.1">
    <property type="nucleotide sequence ID" value="NZ_AP026671.1"/>
</dbReference>
<dbReference type="EMBL" id="FWWZ01000001">
    <property type="protein sequence ID" value="SMC09462.1"/>
    <property type="molecule type" value="Genomic_DNA"/>
</dbReference>
<dbReference type="STRING" id="1069081.SAMN05660197_1270"/>
<keyword evidence="3" id="KW-1185">Reference proteome</keyword>
<evidence type="ECO:0000313" key="3">
    <source>
        <dbReference type="Proteomes" id="UP000192602"/>
    </source>
</evidence>
<protein>
    <submittedName>
        <fullName evidence="2">Putative F0F1-ATPase subunit Ca2+/Mg2+ transporter</fullName>
    </submittedName>
</protein>
<dbReference type="AlphaFoldDB" id="A0A1W1WTD2"/>